<protein>
    <submittedName>
        <fullName evidence="1">Uncharacterized protein</fullName>
    </submittedName>
</protein>
<dbReference type="AlphaFoldDB" id="S2DLU3"/>
<proteinExistence type="predicted"/>
<organism evidence="1 2">
    <name type="scientific">Indibacter alkaliphilus (strain CCUG 57479 / KCTC 22604 / LW1)</name>
    <dbReference type="NCBI Taxonomy" id="1189612"/>
    <lineage>
        <taxon>Bacteria</taxon>
        <taxon>Pseudomonadati</taxon>
        <taxon>Bacteroidota</taxon>
        <taxon>Cytophagia</taxon>
        <taxon>Cytophagales</taxon>
        <taxon>Cyclobacteriaceae</taxon>
    </lineage>
</organism>
<name>S2DLU3_INDAL</name>
<accession>S2DLU3</accession>
<sequence length="41" mass="4737">MKGAPPKARGEKKEIRTKVLFRDQKTGFRNTKATILNQLKH</sequence>
<gene>
    <name evidence="1" type="ORF">A33Q_0218</name>
</gene>
<dbReference type="EMBL" id="ALWO02000006">
    <property type="protein sequence ID" value="EPA00050.1"/>
    <property type="molecule type" value="Genomic_DNA"/>
</dbReference>
<comment type="caution">
    <text evidence="1">The sequence shown here is derived from an EMBL/GenBank/DDBJ whole genome shotgun (WGS) entry which is preliminary data.</text>
</comment>
<keyword evidence="2" id="KW-1185">Reference proteome</keyword>
<evidence type="ECO:0000313" key="2">
    <source>
        <dbReference type="Proteomes" id="UP000006073"/>
    </source>
</evidence>
<reference evidence="1 2" key="1">
    <citation type="journal article" date="2013" name="Genome Announc.">
        <title>Draft Genome Sequence of Indibacter alkaliphilus Strain LW1T, Isolated from Lonar Lake, a Haloalkaline Lake in the Buldana District of Maharashtra, India.</title>
        <authorList>
            <person name="Singh A."/>
            <person name="Kumar Jangir P."/>
            <person name="Sharma R."/>
            <person name="Singh A."/>
            <person name="Kumar Pinnaka A."/>
            <person name="Shivaji S."/>
        </authorList>
    </citation>
    <scope>NUCLEOTIDE SEQUENCE [LARGE SCALE GENOMIC DNA]</scope>
    <source>
        <strain evidence="2">CCUG 57479 / KCTC 22604 / LW1</strain>
    </source>
</reference>
<dbReference type="STRING" id="1189612.A33Q_0218"/>
<evidence type="ECO:0000313" key="1">
    <source>
        <dbReference type="EMBL" id="EPA00050.1"/>
    </source>
</evidence>
<dbReference type="Proteomes" id="UP000006073">
    <property type="component" value="Unassembled WGS sequence"/>
</dbReference>